<dbReference type="Pfam" id="PF06568">
    <property type="entry name" value="YjiS-like"/>
    <property type="match status" value="1"/>
</dbReference>
<accession>A0A1H3I1Z9</accession>
<dbReference type="InterPro" id="IPR009506">
    <property type="entry name" value="YjiS-like"/>
</dbReference>
<evidence type="ECO:0000259" key="1">
    <source>
        <dbReference type="Pfam" id="PF06568"/>
    </source>
</evidence>
<name>A0A1H3I1Z9_9RHOB</name>
<evidence type="ECO:0000313" key="2">
    <source>
        <dbReference type="EMBL" id="SDY21747.1"/>
    </source>
</evidence>
<keyword evidence="3" id="KW-1185">Reference proteome</keyword>
<dbReference type="OrthoDB" id="8116725at2"/>
<gene>
    <name evidence="2" type="ORF">SAMN05444340_104312</name>
</gene>
<feature type="domain" description="YjiS-like" evidence="1">
    <location>
        <begin position="29"/>
        <end position="61"/>
    </location>
</feature>
<reference evidence="2 3" key="1">
    <citation type="submission" date="2016-10" db="EMBL/GenBank/DDBJ databases">
        <authorList>
            <person name="de Groot N.N."/>
        </authorList>
    </citation>
    <scope>NUCLEOTIDE SEQUENCE [LARGE SCALE GENOMIC DNA]</scope>
    <source>
        <strain evidence="2 3">DSM 26880</strain>
    </source>
</reference>
<dbReference type="RefSeq" id="WP_089881737.1">
    <property type="nucleotide sequence ID" value="NZ_FNPF01000004.1"/>
</dbReference>
<dbReference type="STRING" id="321339.SAMN05444340_104312"/>
<sequence>MSVIDTNRAYASAGSAGRIGSMFLSAFNIFAAWNDTRTTQTNLDRLSDRQLDDIGLHRGQLPRLRKP</sequence>
<dbReference type="Proteomes" id="UP000199286">
    <property type="component" value="Unassembled WGS sequence"/>
</dbReference>
<organism evidence="2 3">
    <name type="scientific">Citreimonas salinaria</name>
    <dbReference type="NCBI Taxonomy" id="321339"/>
    <lineage>
        <taxon>Bacteria</taxon>
        <taxon>Pseudomonadati</taxon>
        <taxon>Pseudomonadota</taxon>
        <taxon>Alphaproteobacteria</taxon>
        <taxon>Rhodobacterales</taxon>
        <taxon>Roseobacteraceae</taxon>
        <taxon>Citreimonas</taxon>
    </lineage>
</organism>
<protein>
    <recommendedName>
        <fullName evidence="1">YjiS-like domain-containing protein</fullName>
    </recommendedName>
</protein>
<proteinExistence type="predicted"/>
<dbReference type="EMBL" id="FNPF01000004">
    <property type="protein sequence ID" value="SDY21747.1"/>
    <property type="molecule type" value="Genomic_DNA"/>
</dbReference>
<dbReference type="AlphaFoldDB" id="A0A1H3I1Z9"/>
<evidence type="ECO:0000313" key="3">
    <source>
        <dbReference type="Proteomes" id="UP000199286"/>
    </source>
</evidence>